<accession>A0A6H1Q921</accession>
<dbReference type="InterPro" id="IPR046507">
    <property type="entry name" value="DUF6685"/>
</dbReference>
<dbReference type="Pfam" id="PF20390">
    <property type="entry name" value="DUF6685"/>
    <property type="match status" value="1"/>
</dbReference>
<geneLocation type="plasmid" evidence="1">
    <name>pPA15W-NR</name>
</geneLocation>
<evidence type="ECO:0000313" key="1">
    <source>
        <dbReference type="EMBL" id="QIZ23478.1"/>
    </source>
</evidence>
<sequence>MRQLASSVVRWIRDDLGYPASLHHVLKSAQVRAASLPEVPFSIAASSVVRWNEWGSICDGRGPRFAAGEMLGWRERGGHYSSFYLTRDDLARIGTREVRELWECEIQDVVGLSSSKSELRDFTSLDDLVEANSRSMIEPVSAETLDRNLAWSEIRILHRDSTSDHFACYRWDGRLFLMNAGGSHHFAAARYVASRLCRQVPMRGRLVVYGLNRSSIASLARDFEIFVIPNEPTSYLAFHDAMTACRATYLHRALPRPYGDRRAVFLPRSELRSSRVADLLRDEGFFDLGAHLQMLCAAGRRR</sequence>
<reference evidence="1" key="1">
    <citation type="submission" date="2020-01" db="EMBL/GenBank/DDBJ databases">
        <authorList>
            <person name="Zhou D."/>
        </authorList>
    </citation>
    <scope>NUCLEOTIDE SEQUENCE</scope>
    <source>
        <strain evidence="1">PA15W</strain>
        <plasmid evidence="1">pPA15W-NR</plasmid>
    </source>
</reference>
<dbReference type="RefSeq" id="WP_181726235.1">
    <property type="nucleotide sequence ID" value="NZ_MN961672.1"/>
</dbReference>
<organism evidence="1">
    <name type="scientific">Pseudomonas aeruginosa</name>
    <dbReference type="NCBI Taxonomy" id="287"/>
    <lineage>
        <taxon>Bacteria</taxon>
        <taxon>Pseudomonadati</taxon>
        <taxon>Pseudomonadota</taxon>
        <taxon>Gammaproteobacteria</taxon>
        <taxon>Pseudomonadales</taxon>
        <taxon>Pseudomonadaceae</taxon>
        <taxon>Pseudomonas</taxon>
    </lineage>
</organism>
<name>A0A6H1Q921_PSEAI</name>
<dbReference type="AlphaFoldDB" id="A0A6H1Q921"/>
<proteinExistence type="predicted"/>
<dbReference type="EMBL" id="MN961672">
    <property type="protein sequence ID" value="QIZ23478.1"/>
    <property type="molecule type" value="Genomic_DNA"/>
</dbReference>
<protein>
    <submittedName>
        <fullName evidence="1">Uncharacterized protein</fullName>
    </submittedName>
</protein>
<keyword evidence="1" id="KW-0614">Plasmid</keyword>